<feature type="coiled-coil region" evidence="1">
    <location>
        <begin position="264"/>
        <end position="332"/>
    </location>
</feature>
<evidence type="ECO:0000313" key="2">
    <source>
        <dbReference type="EMBL" id="KAJ3443535.1"/>
    </source>
</evidence>
<dbReference type="Proteomes" id="UP001146793">
    <property type="component" value="Unassembled WGS sequence"/>
</dbReference>
<name>A0AAV7ZST4_9EUKA</name>
<sequence length="367" mass="43736">MGNYSIKTSQTKVLTEEKFQQHLFRIRKQKKAICVIAEHGQFVAFNFPFQNLLHITQTNIYDLSIIEFIPKIQPKLEKTSISLLREEMDHLQNSKTGFQEFQFSFQTYQGGYYIPTRTILSIFCVSKKIYFQLVSKPKPIRKKKKRIRKQVQNANLNKKQALNDFHVPIQRSYTYTGVKKQQPSLKDNNMIRRTQTTFETNYKSIIIHKNFTTTQRFRTPNLFKKNNSDLTNTKSKFNINNNNNNNTQSNELFNPNLFVNNNDFKILNKKKSKYNEQNNKQNKNKILSKKKLQNLKLTQQIKVLNKKSEVRIKKVDSKLDNIKIMIRDLEDHLIEYQVTNIINDIRDLVKKTEKFFIYQLENLEYQK</sequence>
<accession>A0AAV7ZST4</accession>
<evidence type="ECO:0000313" key="3">
    <source>
        <dbReference type="Proteomes" id="UP001146793"/>
    </source>
</evidence>
<proteinExistence type="predicted"/>
<organism evidence="2 3">
    <name type="scientific">Anaeramoeba flamelloides</name>
    <dbReference type="NCBI Taxonomy" id="1746091"/>
    <lineage>
        <taxon>Eukaryota</taxon>
        <taxon>Metamonada</taxon>
        <taxon>Anaeramoebidae</taxon>
        <taxon>Anaeramoeba</taxon>
    </lineage>
</organism>
<dbReference type="AlphaFoldDB" id="A0AAV7ZST4"/>
<evidence type="ECO:0000256" key="1">
    <source>
        <dbReference type="SAM" id="Coils"/>
    </source>
</evidence>
<keyword evidence="1" id="KW-0175">Coiled coil</keyword>
<dbReference type="EMBL" id="JANTQA010000023">
    <property type="protein sequence ID" value="KAJ3443535.1"/>
    <property type="molecule type" value="Genomic_DNA"/>
</dbReference>
<gene>
    <name evidence="2" type="ORF">M0812_09378</name>
</gene>
<reference evidence="2" key="1">
    <citation type="submission" date="2022-08" db="EMBL/GenBank/DDBJ databases">
        <title>Novel sulphate-reducing endosymbionts in the free-living metamonad Anaeramoeba.</title>
        <authorList>
            <person name="Jerlstrom-Hultqvist J."/>
            <person name="Cepicka I."/>
            <person name="Gallot-Lavallee L."/>
            <person name="Salas-Leiva D."/>
            <person name="Curtis B.A."/>
            <person name="Zahonova K."/>
            <person name="Pipaliya S."/>
            <person name="Dacks J."/>
            <person name="Roger A.J."/>
        </authorList>
    </citation>
    <scope>NUCLEOTIDE SEQUENCE</scope>
    <source>
        <strain evidence="2">Busselton2</strain>
    </source>
</reference>
<comment type="caution">
    <text evidence="2">The sequence shown here is derived from an EMBL/GenBank/DDBJ whole genome shotgun (WGS) entry which is preliminary data.</text>
</comment>
<protein>
    <submittedName>
        <fullName evidence="2">Uncharacterized protein</fullName>
    </submittedName>
</protein>